<dbReference type="SUPFAM" id="SSF56112">
    <property type="entry name" value="Protein kinase-like (PK-like)"/>
    <property type="match status" value="1"/>
</dbReference>
<keyword evidence="2" id="KW-0808">Transferase</keyword>
<evidence type="ECO:0000313" key="3">
    <source>
        <dbReference type="Proteomes" id="UP000537775"/>
    </source>
</evidence>
<dbReference type="InterPro" id="IPR002575">
    <property type="entry name" value="Aminoglycoside_PTrfase"/>
</dbReference>
<dbReference type="PANTHER" id="PTHR21310">
    <property type="entry name" value="AMINOGLYCOSIDE PHOSPHOTRANSFERASE-RELATED-RELATED"/>
    <property type="match status" value="1"/>
</dbReference>
<feature type="domain" description="Aminoglycoside phosphotransferase" evidence="1">
    <location>
        <begin position="35"/>
        <end position="271"/>
    </location>
</feature>
<gene>
    <name evidence="2" type="ORF">HD594_002493</name>
</gene>
<dbReference type="Gene3D" id="3.30.200.20">
    <property type="entry name" value="Phosphorylase Kinase, domain 1"/>
    <property type="match status" value="1"/>
</dbReference>
<dbReference type="PIRSF" id="PIRSF000707">
    <property type="entry name" value="Hygromycin-B_kinase"/>
    <property type="match status" value="1"/>
</dbReference>
<dbReference type="InterPro" id="IPR011009">
    <property type="entry name" value="Kinase-like_dom_sf"/>
</dbReference>
<dbReference type="Proteomes" id="UP000537775">
    <property type="component" value="Unassembled WGS sequence"/>
</dbReference>
<accession>A0A7X0FR50</accession>
<evidence type="ECO:0000259" key="1">
    <source>
        <dbReference type="Pfam" id="PF01636"/>
    </source>
</evidence>
<dbReference type="Gene3D" id="3.90.1200.10">
    <property type="match status" value="1"/>
</dbReference>
<dbReference type="EMBL" id="JACHML010000001">
    <property type="protein sequence ID" value="MBB6392180.1"/>
    <property type="molecule type" value="Genomic_DNA"/>
</dbReference>
<protein>
    <submittedName>
        <fullName evidence="2">Aminoglycoside phosphotransferase (APT) family kinase protein</fullName>
    </submittedName>
</protein>
<dbReference type="InterPro" id="IPR051678">
    <property type="entry name" value="AGP_Transferase"/>
</dbReference>
<dbReference type="CDD" id="cd05155">
    <property type="entry name" value="APH_ChoK_like_1"/>
    <property type="match status" value="1"/>
</dbReference>
<dbReference type="PANTHER" id="PTHR21310:SF42">
    <property type="entry name" value="BIFUNCTIONAL AAC_APH"/>
    <property type="match status" value="1"/>
</dbReference>
<reference evidence="2 3" key="1">
    <citation type="submission" date="2020-08" db="EMBL/GenBank/DDBJ databases">
        <title>Sequencing the genomes of 1000 actinobacteria strains.</title>
        <authorList>
            <person name="Klenk H.-P."/>
        </authorList>
    </citation>
    <scope>NUCLEOTIDE SEQUENCE [LARGE SCALE GENOMIC DNA]</scope>
    <source>
        <strain evidence="2 3">DSM 12511</strain>
    </source>
</reference>
<dbReference type="AlphaFoldDB" id="A0A7X0FR50"/>
<dbReference type="Pfam" id="PF01636">
    <property type="entry name" value="APH"/>
    <property type="match status" value="1"/>
</dbReference>
<keyword evidence="3" id="KW-1185">Reference proteome</keyword>
<evidence type="ECO:0000313" key="2">
    <source>
        <dbReference type="EMBL" id="MBB6392180.1"/>
    </source>
</evidence>
<sequence length="303" mass="32740">MPDAPAAEIVADEALVRRLLADQAHAIAGADRMPLRLVAEGWDNHVWRLGEQWAVRVPRRAVAAPLIENEQRWLPMLGPRITAASGLSTPVPVVRGTRSTAFPWPWSVVAWRPGRPAVDVEVEERGAWAEPLGRALRALHSPAPRLHPSNPFRGVPLRARDDAIRARLGQLAVRDTDPGLARAATAAWNTALGAPPWAGPPVWIHGDLHPGNLIARNGRLTAIIDFGDLTAGDPAYDLAVAWLAFDDAGRRTFIEATEVTDAATWTRARGWAAAMGAILAVGSDDRPDYRRLGEGALRRLAAG</sequence>
<keyword evidence="2" id="KW-0418">Kinase</keyword>
<name>A0A7X0FR50_9MICO</name>
<dbReference type="GO" id="GO:0016301">
    <property type="term" value="F:kinase activity"/>
    <property type="evidence" value="ECO:0007669"/>
    <property type="project" value="UniProtKB-KW"/>
</dbReference>
<comment type="caution">
    <text evidence="2">The sequence shown here is derived from an EMBL/GenBank/DDBJ whole genome shotgun (WGS) entry which is preliminary data.</text>
</comment>
<dbReference type="InterPro" id="IPR016259">
    <property type="entry name" value="Hygromycin-B_Kinase"/>
</dbReference>
<dbReference type="RefSeq" id="WP_184751276.1">
    <property type="nucleotide sequence ID" value="NZ_BAAAJR010000011.1"/>
</dbReference>
<organism evidence="2 3">
    <name type="scientific">Microbacterium thalassium</name>
    <dbReference type="NCBI Taxonomy" id="362649"/>
    <lineage>
        <taxon>Bacteria</taxon>
        <taxon>Bacillati</taxon>
        <taxon>Actinomycetota</taxon>
        <taxon>Actinomycetes</taxon>
        <taxon>Micrococcales</taxon>
        <taxon>Microbacteriaceae</taxon>
        <taxon>Microbacterium</taxon>
    </lineage>
</organism>
<proteinExistence type="predicted"/>